<dbReference type="RefSeq" id="WP_133051965.1">
    <property type="nucleotide sequence ID" value="NZ_CP053562.1"/>
</dbReference>
<keyword evidence="2" id="KW-1185">Reference proteome</keyword>
<dbReference type="EMBL" id="CP053562">
    <property type="protein sequence ID" value="QPZ92591.1"/>
    <property type="molecule type" value="Genomic_DNA"/>
</dbReference>
<dbReference type="Proteomes" id="UP000192422">
    <property type="component" value="Chromosome"/>
</dbReference>
<accession>A0ABX6YXL1</accession>
<organism evidence="1 2">
    <name type="scientific">Thioclava electrotropha</name>
    <dbReference type="NCBI Taxonomy" id="1549850"/>
    <lineage>
        <taxon>Bacteria</taxon>
        <taxon>Pseudomonadati</taxon>
        <taxon>Pseudomonadota</taxon>
        <taxon>Alphaproteobacteria</taxon>
        <taxon>Rhodobacterales</taxon>
        <taxon>Paracoccaceae</taxon>
        <taxon>Thioclava</taxon>
    </lineage>
</organism>
<reference evidence="1 2" key="1">
    <citation type="submission" date="2020-05" db="EMBL/GenBank/DDBJ databases">
        <title>Thioclava electrotropha strain Elox9 finished genome.</title>
        <authorList>
            <person name="Rowe A.R."/>
            <person name="Wilbanks E.G."/>
        </authorList>
    </citation>
    <scope>NUCLEOTIDE SEQUENCE [LARGE SCALE GENOMIC DNA]</scope>
    <source>
        <strain evidence="1 2">Elox9</strain>
    </source>
</reference>
<proteinExistence type="predicted"/>
<protein>
    <submittedName>
        <fullName evidence="1">Uncharacterized protein</fullName>
    </submittedName>
</protein>
<sequence>MTDKPELLEAFLTEAQIAELPDQRGMRSWAFEPYLELHDREANAALDTVLEYLLAHWMNGLQRKPNRERQSNFAGCLRVILLNLMRVRTVDAKLTVGIPSGKGRLDKEKRYCPGFMTVHYHLNALKLLQAGGLVSMVKAGHQQEDYAETARYALTEAARTVLPLSRLTVRDFTIGRRDEVIRLKDAEGHLTRYLDTPETEAMRANLRRLNDLLEGTDIALARPANPLADFDDEYSGQKIDLYRVFNKGSFAQGGRFYGGWWQHAKKYLRPFITIDGQSTIEADFKGLHPAILFAKAGLDIPPDPYSLVPGITDNETLRDYAKTTFLALLNADNTTKEPRNFDSVVHGMTAEAFRRRVKDAFPMLPGVFGTGIGRYLQREDSDMAEQIMLHFADKGVPVLPVHDSFIIAADHKDELVRVMQAVFHDRYDQMPNITLKTSA</sequence>
<name>A0ABX6YXL1_9RHOB</name>
<evidence type="ECO:0000313" key="1">
    <source>
        <dbReference type="EMBL" id="QPZ92591.1"/>
    </source>
</evidence>
<evidence type="ECO:0000313" key="2">
    <source>
        <dbReference type="Proteomes" id="UP000192422"/>
    </source>
</evidence>
<gene>
    <name evidence="1" type="ORF">AKL02_017995</name>
</gene>